<reference evidence="2 3" key="1">
    <citation type="submission" date="2023-11" db="EMBL/GenBank/DDBJ databases">
        <authorList>
            <person name="Hedman E."/>
            <person name="Englund M."/>
            <person name="Stromberg M."/>
            <person name="Nyberg Akerstrom W."/>
            <person name="Nylinder S."/>
            <person name="Jareborg N."/>
            <person name="Kallberg Y."/>
            <person name="Kronander E."/>
        </authorList>
    </citation>
    <scope>NUCLEOTIDE SEQUENCE [LARGE SCALE GENOMIC DNA]</scope>
</reference>
<dbReference type="AlphaFoldDB" id="A0AAV1L386"/>
<feature type="region of interest" description="Disordered" evidence="1">
    <location>
        <begin position="173"/>
        <end position="206"/>
    </location>
</feature>
<sequence length="237" mass="26238">MYDLNIEKILLAVDLHREKDTKAAVKSANATNITNTKVCNKEDKDIKLGPTTARNDGYETVITEAYDTNTNREENNTQKDEANNIVQNNINNTAGNEDLNNYAGCSAQNKIPGTDHIDSNNAKYITQNVGDENDIAESNNQDIAGDNTLQMAQNDEPNNARINEQDIASNEARDVAPNDRNDVNAGNPDNGTSRERNNPPNFNYNNRLVINGNRNGISNVIQNVSFELPMSIEIIKM</sequence>
<accession>A0AAV1L386</accession>
<dbReference type="EMBL" id="CAVLGL010000082">
    <property type="protein sequence ID" value="CAK1588481.1"/>
    <property type="molecule type" value="Genomic_DNA"/>
</dbReference>
<proteinExistence type="predicted"/>
<name>A0AAV1L386_9NEOP</name>
<evidence type="ECO:0000256" key="1">
    <source>
        <dbReference type="SAM" id="MobiDB-lite"/>
    </source>
</evidence>
<protein>
    <submittedName>
        <fullName evidence="2">Uncharacterized protein</fullName>
    </submittedName>
</protein>
<keyword evidence="3" id="KW-1185">Reference proteome</keyword>
<evidence type="ECO:0000313" key="3">
    <source>
        <dbReference type="Proteomes" id="UP001314205"/>
    </source>
</evidence>
<organism evidence="2 3">
    <name type="scientific">Parnassius mnemosyne</name>
    <name type="common">clouded apollo</name>
    <dbReference type="NCBI Taxonomy" id="213953"/>
    <lineage>
        <taxon>Eukaryota</taxon>
        <taxon>Metazoa</taxon>
        <taxon>Ecdysozoa</taxon>
        <taxon>Arthropoda</taxon>
        <taxon>Hexapoda</taxon>
        <taxon>Insecta</taxon>
        <taxon>Pterygota</taxon>
        <taxon>Neoptera</taxon>
        <taxon>Endopterygota</taxon>
        <taxon>Lepidoptera</taxon>
        <taxon>Glossata</taxon>
        <taxon>Ditrysia</taxon>
        <taxon>Papilionoidea</taxon>
        <taxon>Papilionidae</taxon>
        <taxon>Parnassiinae</taxon>
        <taxon>Parnassini</taxon>
        <taxon>Parnassius</taxon>
        <taxon>Driopa</taxon>
    </lineage>
</organism>
<feature type="compositionally biased region" description="Basic and acidic residues" evidence="1">
    <location>
        <begin position="173"/>
        <end position="182"/>
    </location>
</feature>
<evidence type="ECO:0000313" key="2">
    <source>
        <dbReference type="EMBL" id="CAK1588481.1"/>
    </source>
</evidence>
<comment type="caution">
    <text evidence="2">The sequence shown here is derived from an EMBL/GenBank/DDBJ whole genome shotgun (WGS) entry which is preliminary data.</text>
</comment>
<gene>
    <name evidence="2" type="ORF">PARMNEM_LOCUS9116</name>
</gene>
<dbReference type="Proteomes" id="UP001314205">
    <property type="component" value="Unassembled WGS sequence"/>
</dbReference>